<keyword evidence="4 7" id="KW-0812">Transmembrane</keyword>
<evidence type="ECO:0000256" key="3">
    <source>
        <dbReference type="ARBA" id="ARBA00022452"/>
    </source>
</evidence>
<gene>
    <name evidence="9" type="ORF">NC99_11150</name>
</gene>
<keyword evidence="9" id="KW-0675">Receptor</keyword>
<accession>A0A0L8VC85</accession>
<evidence type="ECO:0000313" key="10">
    <source>
        <dbReference type="Proteomes" id="UP000036958"/>
    </source>
</evidence>
<dbReference type="AlphaFoldDB" id="A0A0L8VC85"/>
<dbReference type="InterPro" id="IPR023997">
    <property type="entry name" value="TonB-dep_OMP_SusC/RagA_CS"/>
</dbReference>
<dbReference type="NCBIfam" id="TIGR04057">
    <property type="entry name" value="SusC_RagA_signa"/>
    <property type="match status" value="1"/>
</dbReference>
<dbReference type="InterPro" id="IPR008969">
    <property type="entry name" value="CarboxyPept-like_regulatory"/>
</dbReference>
<dbReference type="InterPro" id="IPR036942">
    <property type="entry name" value="Beta-barrel_TonB_sf"/>
</dbReference>
<dbReference type="SUPFAM" id="SSF49464">
    <property type="entry name" value="Carboxypeptidase regulatory domain-like"/>
    <property type="match status" value="1"/>
</dbReference>
<dbReference type="Proteomes" id="UP000036958">
    <property type="component" value="Unassembled WGS sequence"/>
</dbReference>
<dbReference type="Pfam" id="PF07715">
    <property type="entry name" value="Plug"/>
    <property type="match status" value="1"/>
</dbReference>
<comment type="subcellular location">
    <subcellularLocation>
        <location evidence="1 7">Cell outer membrane</location>
        <topology evidence="1 7">Multi-pass membrane protein</topology>
    </subcellularLocation>
</comment>
<evidence type="ECO:0000256" key="4">
    <source>
        <dbReference type="ARBA" id="ARBA00022692"/>
    </source>
</evidence>
<comment type="caution">
    <text evidence="9">The sequence shown here is derived from an EMBL/GenBank/DDBJ whole genome shotgun (WGS) entry which is preliminary data.</text>
</comment>
<dbReference type="SMART" id="SM00965">
    <property type="entry name" value="STN"/>
    <property type="match status" value="1"/>
</dbReference>
<dbReference type="InterPro" id="IPR039426">
    <property type="entry name" value="TonB-dep_rcpt-like"/>
</dbReference>
<dbReference type="SUPFAM" id="SSF56935">
    <property type="entry name" value="Porins"/>
    <property type="match status" value="1"/>
</dbReference>
<dbReference type="Gene3D" id="2.60.40.1120">
    <property type="entry name" value="Carboxypeptidase-like, regulatory domain"/>
    <property type="match status" value="1"/>
</dbReference>
<evidence type="ECO:0000256" key="7">
    <source>
        <dbReference type="PROSITE-ProRule" id="PRU01360"/>
    </source>
</evidence>
<dbReference type="EMBL" id="LGIA01000046">
    <property type="protein sequence ID" value="KOH46090.1"/>
    <property type="molecule type" value="Genomic_DNA"/>
</dbReference>
<protein>
    <submittedName>
        <fullName evidence="9">TonB-dependent receptor</fullName>
    </submittedName>
</protein>
<proteinExistence type="inferred from homology"/>
<dbReference type="Gene3D" id="2.40.170.20">
    <property type="entry name" value="TonB-dependent receptor, beta-barrel domain"/>
    <property type="match status" value="1"/>
</dbReference>
<dbReference type="Pfam" id="PF13715">
    <property type="entry name" value="CarbopepD_reg_2"/>
    <property type="match status" value="1"/>
</dbReference>
<dbReference type="STRING" id="1409788.NC99_11150"/>
<keyword evidence="2 7" id="KW-0813">Transport</keyword>
<dbReference type="InterPro" id="IPR011662">
    <property type="entry name" value="Secretin/TonB_short_N"/>
</dbReference>
<dbReference type="InterPro" id="IPR037066">
    <property type="entry name" value="Plug_dom_sf"/>
</dbReference>
<dbReference type="FunFam" id="2.60.40.1120:FF:000003">
    <property type="entry name" value="Outer membrane protein Omp121"/>
    <property type="match status" value="1"/>
</dbReference>
<comment type="similarity">
    <text evidence="7">Belongs to the TonB-dependent receptor family.</text>
</comment>
<dbReference type="Gene3D" id="3.55.50.30">
    <property type="match status" value="1"/>
</dbReference>
<evidence type="ECO:0000256" key="5">
    <source>
        <dbReference type="ARBA" id="ARBA00023136"/>
    </source>
</evidence>
<evidence type="ECO:0000256" key="6">
    <source>
        <dbReference type="ARBA" id="ARBA00023237"/>
    </source>
</evidence>
<dbReference type="Gene3D" id="2.170.130.10">
    <property type="entry name" value="TonB-dependent receptor, plug domain"/>
    <property type="match status" value="1"/>
</dbReference>
<organism evidence="9 10">
    <name type="scientific">Sunxiuqinia dokdonensis</name>
    <dbReference type="NCBI Taxonomy" id="1409788"/>
    <lineage>
        <taxon>Bacteria</taxon>
        <taxon>Pseudomonadati</taxon>
        <taxon>Bacteroidota</taxon>
        <taxon>Bacteroidia</taxon>
        <taxon>Marinilabiliales</taxon>
        <taxon>Prolixibacteraceae</taxon>
        <taxon>Sunxiuqinia</taxon>
    </lineage>
</organism>
<keyword evidence="10" id="KW-1185">Reference proteome</keyword>
<dbReference type="PROSITE" id="PS52016">
    <property type="entry name" value="TONB_DEPENDENT_REC_3"/>
    <property type="match status" value="1"/>
</dbReference>
<evidence type="ECO:0000259" key="8">
    <source>
        <dbReference type="SMART" id="SM00965"/>
    </source>
</evidence>
<reference evidence="10" key="1">
    <citation type="submission" date="2015-07" db="EMBL/GenBank/DDBJ databases">
        <title>Genome sequencing of Sunxiuqinia dokdonensis strain SK.</title>
        <authorList>
            <person name="Ahn S."/>
            <person name="Kim B.-C."/>
        </authorList>
    </citation>
    <scope>NUCLEOTIDE SEQUENCE [LARGE SCALE GENOMIC DNA]</scope>
    <source>
        <strain evidence="10">SK</strain>
    </source>
</reference>
<dbReference type="InterPro" id="IPR012910">
    <property type="entry name" value="Plug_dom"/>
</dbReference>
<dbReference type="NCBIfam" id="TIGR04056">
    <property type="entry name" value="OMP_RagA_SusC"/>
    <property type="match status" value="1"/>
</dbReference>
<feature type="domain" description="Secretin/TonB short N-terminal" evidence="8">
    <location>
        <begin position="69"/>
        <end position="119"/>
    </location>
</feature>
<keyword evidence="5 7" id="KW-0472">Membrane</keyword>
<name>A0A0L8VC85_9BACT</name>
<dbReference type="InterPro" id="IPR023996">
    <property type="entry name" value="TonB-dep_OMP_SusC/RagA"/>
</dbReference>
<evidence type="ECO:0000256" key="2">
    <source>
        <dbReference type="ARBA" id="ARBA00022448"/>
    </source>
</evidence>
<dbReference type="PATRIC" id="fig|1409788.3.peg.1134"/>
<evidence type="ECO:0000313" key="9">
    <source>
        <dbReference type="EMBL" id="KOH46090.1"/>
    </source>
</evidence>
<evidence type="ECO:0000256" key="1">
    <source>
        <dbReference type="ARBA" id="ARBA00004571"/>
    </source>
</evidence>
<sequence>MKKKRCNDGFKPLFYQIFRKMRLTILFLCVTFLGSLASNGYSQSTKLTVVADNTTIEDVLRDIENQSEYRFFYNGKIDVDAQVSAEFINKNVTEILDEVLADTPITYEVIGRQIVLSADQANFQMQQNRTVRGTVSNADGEAIPGATVVVKGTTQGTITDMDGQFTLNNVGSNQTLLFSFVGMESVELLVGSQSTFNVVMTESTIGLEEVVAIGYGTVRKSDLTGSVSSFRKEDLNKGVTQTISGLLQGKAAGVQITQASNEPGGGTTVQIRGAGSVNAGAGPLYVIDGLPIENSQVISGNGTTIPGVRVPRSPMANINPADIESIEILKDASATAIYGARGANGVILVTTKKGTSGALRVSYSGYTGIQTPKDMIEVLKADDYQRILNEILDTPGSNVSEAERVTEIQDGGTDWQDELLRNAVIHSHSLSFTGGSDKTKYFASLNYFNQDGVLITSGYERYDSRFNLEHQADKMTFGINFSTSYTHDNVVPIGFSTNEEGSSLYAARGYDPTLSIFDDAGNYQVVSWMNLENPLALVYGKTSETDNYRTLGTVFGEYTLMKGWTAKLNVGFDSRNSRRDTYVSRLTKDGRANEGIGTVLTGTRNNYLGEFTTTYHRDLENNSSFTVMGGITYQKFININFSGTGKGFPVDESKTDNMSLANSSLYTMDSSKNNNKLLSYIGRANYNLLNKFLFTATLRVDGSSRFGTNSKYGYFPSGAFAWKMHEHDFIKNLNVFNTLKFRASVGRTGNQDIGNFLSITTFGQGAQVILDGEPYVTFAPTRIANPDLKWETTEQINFGFDMGFLENRIAVSMDYFQKNTFDMLFALPVPASTGFTSIMSNIGNIKNSGFEFTVDSRNLTGKLKWNTSLNFSTLRNRVTDTGDIAEIIHTGAGQSTSQIAIIREGETLDSFYGYRTDGIWQSQEEIDASGTKDPVKPGDVKFVDINGDDVVNTNDRVILGKSFPSFTMGMTNALEYKNFQLNVFIDAATGVDMLNNSKVETYYPVSHRRNRMAEPYLNRWTETNPSNEYPSFVNPAGQGNKAVSDLTVEDASYIRLQTAQLSYQVPLKTKRVFDRISVYVSGQNLYTITNYSGQDPTTNSNGDSSLKIDFNSYPVYRTYTLGVELGF</sequence>
<keyword evidence="6 7" id="KW-0998">Cell outer membrane</keyword>
<dbReference type="GO" id="GO:0009279">
    <property type="term" value="C:cell outer membrane"/>
    <property type="evidence" value="ECO:0007669"/>
    <property type="project" value="UniProtKB-SubCell"/>
</dbReference>
<keyword evidence="3 7" id="KW-1134">Transmembrane beta strand</keyword>
<dbReference type="OrthoDB" id="1108421at2"/>